<dbReference type="NCBIfam" id="TIGR00641">
    <property type="entry name" value="acid_CoA_mut_N"/>
    <property type="match status" value="1"/>
</dbReference>
<organism evidence="4 5">
    <name type="scientific">Pedococcus ginsenosidimutans</name>
    <dbReference type="NCBI Taxonomy" id="490570"/>
    <lineage>
        <taxon>Bacteria</taxon>
        <taxon>Bacillati</taxon>
        <taxon>Actinomycetota</taxon>
        <taxon>Actinomycetes</taxon>
        <taxon>Micrococcales</taxon>
        <taxon>Intrasporangiaceae</taxon>
        <taxon>Pedococcus</taxon>
    </lineage>
</organism>
<dbReference type="Pfam" id="PF01642">
    <property type="entry name" value="MM_CoA_mutase"/>
    <property type="match status" value="1"/>
</dbReference>
<accession>A0ABP8YCK8</accession>
<keyword evidence="5" id="KW-1185">Reference proteome</keyword>
<evidence type="ECO:0000313" key="4">
    <source>
        <dbReference type="EMBL" id="GAA4725688.1"/>
    </source>
</evidence>
<reference evidence="5" key="1">
    <citation type="journal article" date="2019" name="Int. J. Syst. Evol. Microbiol.">
        <title>The Global Catalogue of Microorganisms (GCM) 10K type strain sequencing project: providing services to taxonomists for standard genome sequencing and annotation.</title>
        <authorList>
            <consortium name="The Broad Institute Genomics Platform"/>
            <consortium name="The Broad Institute Genome Sequencing Center for Infectious Disease"/>
            <person name="Wu L."/>
            <person name="Ma J."/>
        </authorList>
    </citation>
    <scope>NUCLEOTIDE SEQUENCE [LARGE SCALE GENOMIC DNA]</scope>
    <source>
        <strain evidence="5">JCM 18961</strain>
    </source>
</reference>
<comment type="caution">
    <text evidence="4">The sequence shown here is derived from an EMBL/GenBank/DDBJ whole genome shotgun (WGS) entry which is preliminary data.</text>
</comment>
<gene>
    <name evidence="4" type="ORF">GCM10025782_24830</name>
</gene>
<keyword evidence="2" id="KW-0413">Isomerase</keyword>
<evidence type="ECO:0000259" key="3">
    <source>
        <dbReference type="Pfam" id="PF01642"/>
    </source>
</evidence>
<name>A0ABP8YCK8_9MICO</name>
<dbReference type="PANTHER" id="PTHR48101:SF1">
    <property type="entry name" value="METHYLMALONYL-COA MUTASE, LARGE SUBUNIT"/>
    <property type="match status" value="1"/>
</dbReference>
<evidence type="ECO:0000256" key="1">
    <source>
        <dbReference type="ARBA" id="ARBA00011870"/>
    </source>
</evidence>
<dbReference type="InterPro" id="IPR006098">
    <property type="entry name" value="MMCoA_mutase_a_cat"/>
</dbReference>
<dbReference type="Proteomes" id="UP001500556">
    <property type="component" value="Unassembled WGS sequence"/>
</dbReference>
<sequence length="555" mass="61073">MTERTVRWATRRSDAAYRLTIVAPMAADVPEARSESDLPIKAVYGADDLAGFDPAEQLGEPGRYPYTRGVYPNMYTGRPWTMRQYAGFGTAKESNERYHELVANGTGGLSVAFDLPTQMGYDSDEAIAHGEVGKVGVAIDSIDDMRTLFGGLPLGELSTSMTINAPASTLLLMYQLVAEENGADPAALAGTIQNDVLKEYIARGTYIYPPKESLRLISDIFAYCAKEMPRWNTISISGYHMAEAGATPAQEIAFTLANAKEYVRAAIAAGLDVDDFAPRLSFFFVARTTLLEEVAKFRAARRIWARIMREEFGAKNPKSEMLRFHTQTAGVQLTAQQPEVNLVRVALQGLGAVLGGTQSLHTNSFDEAIALPTQKAARLALRTQQVIAYETDVTKTVDPFAGSYVVESMTDDVEAAALELIQAVEDRGGAVAAIEQGFQKSEIERSAYRIALQIDSKERTVVGLNRFALDEEEPYEPLRVDPQIEHDQRERLAALRAERDNEAVERALEAVRAAARGTDNLLYPMKEALRLRATGGEVSHALRDVWGLYVPRETF</sequence>
<feature type="domain" description="Methylmalonyl-CoA mutase alpha/beta chain catalytic" evidence="3">
    <location>
        <begin position="34"/>
        <end position="547"/>
    </location>
</feature>
<protein>
    <submittedName>
        <fullName evidence="4">Methylmalonyl-CoA mutase family protein</fullName>
    </submittedName>
</protein>
<dbReference type="PANTHER" id="PTHR48101">
    <property type="entry name" value="METHYLMALONYL-COA MUTASE, MITOCHONDRIAL-RELATED"/>
    <property type="match status" value="1"/>
</dbReference>
<proteinExistence type="predicted"/>
<dbReference type="Gene3D" id="3.20.20.240">
    <property type="entry name" value="Methylmalonyl-CoA mutase"/>
    <property type="match status" value="1"/>
</dbReference>
<evidence type="ECO:0000256" key="2">
    <source>
        <dbReference type="ARBA" id="ARBA00023235"/>
    </source>
</evidence>
<dbReference type="InterPro" id="IPR016176">
    <property type="entry name" value="Cbl-dep_enz_cat"/>
</dbReference>
<dbReference type="EMBL" id="BAABLO010000011">
    <property type="protein sequence ID" value="GAA4725688.1"/>
    <property type="molecule type" value="Genomic_DNA"/>
</dbReference>
<dbReference type="SUPFAM" id="SSF51703">
    <property type="entry name" value="Cobalamin (vitamin B12)-dependent enzymes"/>
    <property type="match status" value="1"/>
</dbReference>
<evidence type="ECO:0000313" key="5">
    <source>
        <dbReference type="Proteomes" id="UP001500556"/>
    </source>
</evidence>
<comment type="subunit">
    <text evidence="1">Heterodimer of an alpha and a beta chain.</text>
</comment>
<dbReference type="InterPro" id="IPR006099">
    <property type="entry name" value="MeMalonylCoA_mutase_a/b_cat"/>
</dbReference>